<accession>A0A8H6VFH2</accession>
<dbReference type="SUPFAM" id="SSF51735">
    <property type="entry name" value="NAD(P)-binding Rossmann-fold domains"/>
    <property type="match status" value="1"/>
</dbReference>
<dbReference type="Pfam" id="PF08240">
    <property type="entry name" value="ADH_N"/>
    <property type="match status" value="1"/>
</dbReference>
<dbReference type="GO" id="GO:0008270">
    <property type="term" value="F:zinc ion binding"/>
    <property type="evidence" value="ECO:0007669"/>
    <property type="project" value="InterPro"/>
</dbReference>
<dbReference type="PANTHER" id="PTHR42683">
    <property type="entry name" value="ALDEHYDE REDUCTASE"/>
    <property type="match status" value="1"/>
</dbReference>
<dbReference type="Gene3D" id="3.40.50.720">
    <property type="entry name" value="NAD(P)-binding Rossmann-like Domain"/>
    <property type="match status" value="1"/>
</dbReference>
<dbReference type="FunFam" id="3.40.50.720:FF:000022">
    <property type="entry name" value="Cinnamyl alcohol dehydrogenase"/>
    <property type="match status" value="1"/>
</dbReference>
<keyword evidence="4" id="KW-0560">Oxidoreductase</keyword>
<evidence type="ECO:0000256" key="1">
    <source>
        <dbReference type="ARBA" id="ARBA00001947"/>
    </source>
</evidence>
<evidence type="ECO:0000259" key="6">
    <source>
        <dbReference type="SMART" id="SM00829"/>
    </source>
</evidence>
<dbReference type="SUPFAM" id="SSF50129">
    <property type="entry name" value="GroES-like"/>
    <property type="match status" value="1"/>
</dbReference>
<dbReference type="OrthoDB" id="1879366at2759"/>
<evidence type="ECO:0000313" key="8">
    <source>
        <dbReference type="Proteomes" id="UP000660729"/>
    </source>
</evidence>
<dbReference type="EMBL" id="JABCIY010000209">
    <property type="protein sequence ID" value="KAF7188592.1"/>
    <property type="molecule type" value="Genomic_DNA"/>
</dbReference>
<dbReference type="SMART" id="SM00829">
    <property type="entry name" value="PKS_ER"/>
    <property type="match status" value="1"/>
</dbReference>
<keyword evidence="8" id="KW-1185">Reference proteome</keyword>
<dbReference type="Gene3D" id="3.90.180.10">
    <property type="entry name" value="Medium-chain alcohol dehydrogenases, catalytic domain"/>
    <property type="match status" value="1"/>
</dbReference>
<comment type="cofactor">
    <cofactor evidence="1 5">
        <name>Zn(2+)</name>
        <dbReference type="ChEBI" id="CHEBI:29105"/>
    </cofactor>
</comment>
<dbReference type="AlphaFoldDB" id="A0A8H6VFH2"/>
<comment type="caution">
    <text evidence="7">The sequence shown here is derived from an EMBL/GenBank/DDBJ whole genome shotgun (WGS) entry which is preliminary data.</text>
</comment>
<organism evidence="7 8">
    <name type="scientific">Pseudocercospora fuligena</name>
    <dbReference type="NCBI Taxonomy" id="685502"/>
    <lineage>
        <taxon>Eukaryota</taxon>
        <taxon>Fungi</taxon>
        <taxon>Dikarya</taxon>
        <taxon>Ascomycota</taxon>
        <taxon>Pezizomycotina</taxon>
        <taxon>Dothideomycetes</taxon>
        <taxon>Dothideomycetidae</taxon>
        <taxon>Mycosphaerellales</taxon>
        <taxon>Mycosphaerellaceae</taxon>
        <taxon>Pseudocercospora</taxon>
    </lineage>
</organism>
<dbReference type="InterPro" id="IPR036291">
    <property type="entry name" value="NAD(P)-bd_dom_sf"/>
</dbReference>
<proteinExistence type="inferred from homology"/>
<feature type="domain" description="Enoyl reductase (ER)" evidence="6">
    <location>
        <begin position="9"/>
        <end position="330"/>
    </location>
</feature>
<dbReference type="Proteomes" id="UP000660729">
    <property type="component" value="Unassembled WGS sequence"/>
</dbReference>
<evidence type="ECO:0000256" key="5">
    <source>
        <dbReference type="RuleBase" id="RU361277"/>
    </source>
</evidence>
<dbReference type="InterPro" id="IPR013154">
    <property type="entry name" value="ADH-like_N"/>
</dbReference>
<reference evidence="7" key="1">
    <citation type="submission" date="2020-04" db="EMBL/GenBank/DDBJ databases">
        <title>Draft genome resource of the tomato pathogen Pseudocercospora fuligena.</title>
        <authorList>
            <person name="Zaccaron A."/>
        </authorList>
    </citation>
    <scope>NUCLEOTIDE SEQUENCE</scope>
    <source>
        <strain evidence="7">PF001</strain>
    </source>
</reference>
<dbReference type="InterPro" id="IPR020843">
    <property type="entry name" value="ER"/>
</dbReference>
<dbReference type="InterPro" id="IPR011032">
    <property type="entry name" value="GroES-like_sf"/>
</dbReference>
<evidence type="ECO:0000256" key="3">
    <source>
        <dbReference type="ARBA" id="ARBA00022833"/>
    </source>
</evidence>
<dbReference type="InterPro" id="IPR013149">
    <property type="entry name" value="ADH-like_C"/>
</dbReference>
<dbReference type="InterPro" id="IPR047109">
    <property type="entry name" value="CAD-like"/>
</dbReference>
<evidence type="ECO:0000256" key="4">
    <source>
        <dbReference type="ARBA" id="ARBA00023002"/>
    </source>
</evidence>
<dbReference type="GO" id="GO:0016616">
    <property type="term" value="F:oxidoreductase activity, acting on the CH-OH group of donors, NAD or NADP as acceptor"/>
    <property type="evidence" value="ECO:0007669"/>
    <property type="project" value="InterPro"/>
</dbReference>
<dbReference type="FunFam" id="3.90.180.10:FF:000022">
    <property type="entry name" value="NADP-dependent alcohol dehydrogenase"/>
    <property type="match status" value="1"/>
</dbReference>
<comment type="similarity">
    <text evidence="5">Belongs to the zinc-containing alcohol dehydrogenase family.</text>
</comment>
<protein>
    <submittedName>
        <fullName evidence="7">Alcohol dehydrogenase</fullName>
    </submittedName>
</protein>
<dbReference type="CDD" id="cd05283">
    <property type="entry name" value="CAD1"/>
    <property type="match status" value="1"/>
</dbReference>
<evidence type="ECO:0000256" key="2">
    <source>
        <dbReference type="ARBA" id="ARBA00022723"/>
    </source>
</evidence>
<dbReference type="Pfam" id="PF00107">
    <property type="entry name" value="ADH_zinc_N"/>
    <property type="match status" value="1"/>
</dbReference>
<evidence type="ECO:0000313" key="7">
    <source>
        <dbReference type="EMBL" id="KAF7188592.1"/>
    </source>
</evidence>
<keyword evidence="3 5" id="KW-0862">Zinc</keyword>
<dbReference type="InterPro" id="IPR002328">
    <property type="entry name" value="ADH_Zn_CS"/>
</dbReference>
<keyword evidence="2 5" id="KW-0479">Metal-binding</keyword>
<gene>
    <name evidence="7" type="ORF">HII31_10254</name>
</gene>
<sequence length="332" mass="36180">MVSFTVFKGQKDGKVVKSETKKGELTGDQVLLKVTASGLCGTDLHYRTTDMALGHEGVGVVQETGPGVTYLKKGDRVGWGYEHDSCGHCQECLRGNETYCKERAMYAMADLDQGSFASHAVWREAFLFKIPDSMSDEVAAPLMCGGATVFNALHAYNVQPTETVGVMGVGGLGHLAIQFAAKMGCNVVVLSGSDRKKDEALKLGASEFIATKDVKEIKPSRPLNRLLVTTSAQPDWNKLMGAFAPGATIHPLSVDEGNFEIPYMSLLLDGLTVQGSVVASRYIHNRMLEFAALHKIQPIIERFPMNEKSINEAMDKLNEGNIRYRGVFVAEQ</sequence>
<name>A0A8H6VFH2_9PEZI</name>
<dbReference type="PROSITE" id="PS00059">
    <property type="entry name" value="ADH_ZINC"/>
    <property type="match status" value="1"/>
</dbReference>